<dbReference type="HOGENOM" id="CLU_1452415_0_0_5"/>
<dbReference type="Proteomes" id="UP000015480">
    <property type="component" value="Chromosome"/>
</dbReference>
<dbReference type="Pfam" id="PF14435">
    <property type="entry name" value="SUKH-4"/>
    <property type="match status" value="1"/>
</dbReference>
<dbReference type="OrthoDB" id="8612854at2"/>
<evidence type="ECO:0000313" key="1">
    <source>
        <dbReference type="EMBL" id="AGT10001.1"/>
    </source>
</evidence>
<dbReference type="EMBL" id="CP006650">
    <property type="protein sequence ID" value="AGT10001.1"/>
    <property type="molecule type" value="Genomic_DNA"/>
</dbReference>
<evidence type="ECO:0008006" key="3">
    <source>
        <dbReference type="Google" id="ProtNLM"/>
    </source>
</evidence>
<dbReference type="KEGG" id="pami:JCM7686_2965"/>
<keyword evidence="2" id="KW-1185">Reference proteome</keyword>
<sequence>MISEKLLEQMRALGFATTRHAPEKLSLKDLENDRLKFLADDPLTKFHFVRFPDEKVAITSETLSGEIFGTCDYGPLVEAKDGSIRVIAAEDEEVFGALTAFVNSDLDNFLRCYSWFIASLFELRAQFDDLGPAAIRISGAFLDRVQGQDPEAAADGAFWPQMAFLIEELQVQIVTPSVEYARAGRLWKD</sequence>
<gene>
    <name evidence="1" type="ORF">JCM7686_2965</name>
</gene>
<dbReference type="PATRIC" id="fig|1367847.3.peg.2981"/>
<protein>
    <recommendedName>
        <fullName evidence="3">SUKH-4 immunity protein</fullName>
    </recommendedName>
</protein>
<dbReference type="STRING" id="1367847.JCM7686_2965"/>
<proteinExistence type="predicted"/>
<dbReference type="InterPro" id="IPR025851">
    <property type="entry name" value="SUKH-4"/>
</dbReference>
<dbReference type="RefSeq" id="WP_020951638.1">
    <property type="nucleotide sequence ID" value="NC_022041.1"/>
</dbReference>
<reference evidence="1 2" key="1">
    <citation type="journal article" date="2014" name="BMC Genomics">
        <title>Architecture and functions of a multipartite genome of the methylotrophic bacterium Paracoccus aminophilus JCM 7686, containing primary and secondary chromids.</title>
        <authorList>
            <person name="Dziewit L."/>
            <person name="Czarnecki J."/>
            <person name="Wibberg D."/>
            <person name="Radlinska M."/>
            <person name="Mrozek P."/>
            <person name="Szymczak M."/>
            <person name="Schluter A."/>
            <person name="Puhler A."/>
            <person name="Bartosik D."/>
        </authorList>
    </citation>
    <scope>NUCLEOTIDE SEQUENCE [LARGE SCALE GENOMIC DNA]</scope>
    <source>
        <strain evidence="1">JCM 7686</strain>
    </source>
</reference>
<accession>S5YXS3</accession>
<dbReference type="AlphaFoldDB" id="S5YXS3"/>
<evidence type="ECO:0000313" key="2">
    <source>
        <dbReference type="Proteomes" id="UP000015480"/>
    </source>
</evidence>
<organism evidence="1 2">
    <name type="scientific">Paracoccus aminophilus JCM 7686</name>
    <dbReference type="NCBI Taxonomy" id="1367847"/>
    <lineage>
        <taxon>Bacteria</taxon>
        <taxon>Pseudomonadati</taxon>
        <taxon>Pseudomonadota</taxon>
        <taxon>Alphaproteobacteria</taxon>
        <taxon>Rhodobacterales</taxon>
        <taxon>Paracoccaceae</taxon>
        <taxon>Paracoccus</taxon>
    </lineage>
</organism>
<dbReference type="eggNOG" id="ENOG50346HZ">
    <property type="taxonomic scope" value="Bacteria"/>
</dbReference>
<name>S5YXS3_PARAH</name>